<reference evidence="11 12" key="1">
    <citation type="submission" date="2019-02" db="EMBL/GenBank/DDBJ databases">
        <title>Deep-cultivation of Planctomycetes and their phenomic and genomic characterization uncovers novel biology.</title>
        <authorList>
            <person name="Wiegand S."/>
            <person name="Jogler M."/>
            <person name="Boedeker C."/>
            <person name="Pinto D."/>
            <person name="Vollmers J."/>
            <person name="Rivas-Marin E."/>
            <person name="Kohn T."/>
            <person name="Peeters S.H."/>
            <person name="Heuer A."/>
            <person name="Rast P."/>
            <person name="Oberbeckmann S."/>
            <person name="Bunk B."/>
            <person name="Jeske O."/>
            <person name="Meyerdierks A."/>
            <person name="Storesund J.E."/>
            <person name="Kallscheuer N."/>
            <person name="Luecker S."/>
            <person name="Lage O.M."/>
            <person name="Pohl T."/>
            <person name="Merkel B.J."/>
            <person name="Hornburger P."/>
            <person name="Mueller R.-W."/>
            <person name="Bruemmer F."/>
            <person name="Labrenz M."/>
            <person name="Spormann A.M."/>
            <person name="Op Den Camp H."/>
            <person name="Overmann J."/>
            <person name="Amann R."/>
            <person name="Jetten M.S.M."/>
            <person name="Mascher T."/>
            <person name="Medema M.H."/>
            <person name="Devos D.P."/>
            <person name="Kaster A.-K."/>
            <person name="Ovreas L."/>
            <person name="Rohde M."/>
            <person name="Galperin M.Y."/>
            <person name="Jogler C."/>
        </authorList>
    </citation>
    <scope>NUCLEOTIDE SEQUENCE [LARGE SCALE GENOMIC DNA]</scope>
    <source>
        <strain evidence="11 12">Poly59</strain>
    </source>
</reference>
<gene>
    <name evidence="11" type="primary">fliD</name>
    <name evidence="11" type="ORF">Poly59_60690</name>
</gene>
<dbReference type="InterPro" id="IPR040026">
    <property type="entry name" value="FliD"/>
</dbReference>
<keyword evidence="5" id="KW-0975">Bacterial flagellum</keyword>
<dbReference type="GO" id="GO:0071973">
    <property type="term" value="P:bacterial-type flagellum-dependent cell motility"/>
    <property type="evidence" value="ECO:0007669"/>
    <property type="project" value="TreeGrafter"/>
</dbReference>
<dbReference type="AlphaFoldDB" id="A0A5C6EF03"/>
<evidence type="ECO:0000259" key="10">
    <source>
        <dbReference type="Pfam" id="PF07195"/>
    </source>
</evidence>
<evidence type="ECO:0000313" key="12">
    <source>
        <dbReference type="Proteomes" id="UP000317977"/>
    </source>
</evidence>
<dbReference type="InterPro" id="IPR003481">
    <property type="entry name" value="FliD_N"/>
</dbReference>
<dbReference type="OrthoDB" id="244268at2"/>
<dbReference type="InterPro" id="IPR010809">
    <property type="entry name" value="FliD_C"/>
</dbReference>
<evidence type="ECO:0000256" key="2">
    <source>
        <dbReference type="ARBA" id="ARBA00009764"/>
    </source>
</evidence>
<dbReference type="GO" id="GO:0007155">
    <property type="term" value="P:cell adhesion"/>
    <property type="evidence" value="ECO:0007669"/>
    <property type="project" value="InterPro"/>
</dbReference>
<evidence type="ECO:0000313" key="11">
    <source>
        <dbReference type="EMBL" id="TWU47095.1"/>
    </source>
</evidence>
<feature type="domain" description="Flagellar hook-associated protein 2 N-terminal" evidence="9">
    <location>
        <begin position="12"/>
        <end position="108"/>
    </location>
</feature>
<comment type="similarity">
    <text evidence="2">Belongs to the FliD family.</text>
</comment>
<feature type="domain" description="Flagellar hook-associated protein 2 C-terminal" evidence="10">
    <location>
        <begin position="699"/>
        <end position="905"/>
    </location>
</feature>
<comment type="caution">
    <text evidence="11">The sequence shown here is derived from an EMBL/GenBank/DDBJ whole genome shotgun (WGS) entry which is preliminary data.</text>
</comment>
<dbReference type="RefSeq" id="WP_146537485.1">
    <property type="nucleotide sequence ID" value="NZ_SJPX01000006.1"/>
</dbReference>
<proteinExistence type="inferred from homology"/>
<evidence type="ECO:0000256" key="8">
    <source>
        <dbReference type="SAM" id="MobiDB-lite"/>
    </source>
</evidence>
<dbReference type="PANTHER" id="PTHR30288:SF0">
    <property type="entry name" value="FLAGELLAR HOOK-ASSOCIATED PROTEIN 2"/>
    <property type="match status" value="1"/>
</dbReference>
<evidence type="ECO:0000256" key="6">
    <source>
        <dbReference type="ARBA" id="ARBA00033074"/>
    </source>
</evidence>
<organism evidence="11 12">
    <name type="scientific">Rubripirellula reticaptiva</name>
    <dbReference type="NCBI Taxonomy" id="2528013"/>
    <lineage>
        <taxon>Bacteria</taxon>
        <taxon>Pseudomonadati</taxon>
        <taxon>Planctomycetota</taxon>
        <taxon>Planctomycetia</taxon>
        <taxon>Pirellulales</taxon>
        <taxon>Pirellulaceae</taxon>
        <taxon>Rubripirellula</taxon>
    </lineage>
</organism>
<evidence type="ECO:0000256" key="1">
    <source>
        <dbReference type="ARBA" id="ARBA00004365"/>
    </source>
</evidence>
<keyword evidence="11" id="KW-0282">Flagellum</keyword>
<dbReference type="PANTHER" id="PTHR30288">
    <property type="entry name" value="FLAGELLAR CAP/ASSEMBLY PROTEIN FLID"/>
    <property type="match status" value="1"/>
</dbReference>
<dbReference type="Proteomes" id="UP000317977">
    <property type="component" value="Unassembled WGS sequence"/>
</dbReference>
<keyword evidence="11" id="KW-0969">Cilium</keyword>
<evidence type="ECO:0000256" key="3">
    <source>
        <dbReference type="ARBA" id="ARBA00011255"/>
    </source>
</evidence>
<dbReference type="Pfam" id="PF07195">
    <property type="entry name" value="FliD_C"/>
    <property type="match status" value="1"/>
</dbReference>
<comment type="subcellular location">
    <subcellularLocation>
        <location evidence="1">Bacterial flagellum</location>
    </subcellularLocation>
</comment>
<sequence>MGRLQSSVGLITGTNITGTVDQLMKISGQSRDRLISRTETLQRQQQSIAELTASVIGVQLAGNRLSNASAFQSKSAVSSNADFLSAEAGKDAKEATHVVRTLQTAATHAVSSRQRFSATDTALGFSGQIRVSPKGGSIDSSADLSKLNGGRGVEAGKIRITDRSGKSAEIDFSDARTIDDVLQTINDAEIDVQATTENGAIKLVDRSGSTLSNLKVEQLGSAETAADLGLWGIDEASDSASGLPFELPAGISSLRGAALSELGGGSGLGPLGNLDIELSDGTSASIDLSSATTTSEIIDKIEASGLSLIVKYNDARNGLQIRDVSGGAGNLKISSADTTADDLGLAFDSADDIAVGKNLSRQTVTTETKLADLNQGAGITGSFKLTDSSGAIGAINLTSSGITTVGGLVNAINDLGIGVTASINEAGDGISVVDTAGGSETLTIEDSGTGTAAADLGIAGTATSQTIGGSSVSALVGSQSGVIEIEATDTLATLVDKINEDGRYGEASIQSNDDGSFSLRVRSNKGGEDGQLAINTTGFSLDLQTESRGRDALIAVSTDEGLERFIKSSDGVFSLDAAAAGDLVTESSLLSDQAAGAAGGSFTITDSAGKTSAINITSQGIKTVGELVAAINELNVGVSASINEDGTGISIVDTAGGNETLTITDVGNGTAAASLGIAGEAEETTVDSVTTQSLTGPSSDSSSDETTGVSFTLKELSASPITVTIAEDTSNIEVAAKTFVDQYNKLMDKVDSLTFFNADSNEVGLLFGSSETQRITSSFSRLLSGSINGAGPLKSIGQVGISFADDGRLELDKTKLNEALSERRADVEAFFSTEDNGLANRLDAIADRIAGVDGGLLLNKSESIATQIERNSNQVDSMNSRLDKERERLLAQFYATETAISKLQSNGTAIDQIQRIEIPS</sequence>
<dbReference type="EMBL" id="SJPX01000006">
    <property type="protein sequence ID" value="TWU47095.1"/>
    <property type="molecule type" value="Genomic_DNA"/>
</dbReference>
<keyword evidence="12" id="KW-1185">Reference proteome</keyword>
<evidence type="ECO:0000259" key="9">
    <source>
        <dbReference type="Pfam" id="PF02465"/>
    </source>
</evidence>
<name>A0A5C6EF03_9BACT</name>
<feature type="region of interest" description="Disordered" evidence="8">
    <location>
        <begin position="682"/>
        <end position="707"/>
    </location>
</feature>
<dbReference type="GO" id="GO:0009421">
    <property type="term" value="C:bacterial-type flagellum filament cap"/>
    <property type="evidence" value="ECO:0007669"/>
    <property type="project" value="InterPro"/>
</dbReference>
<evidence type="ECO:0000256" key="7">
    <source>
        <dbReference type="ARBA" id="ARBA00033192"/>
    </source>
</evidence>
<dbReference type="Pfam" id="PF02465">
    <property type="entry name" value="FliD_N"/>
    <property type="match status" value="1"/>
</dbReference>
<dbReference type="GO" id="GO:0009424">
    <property type="term" value="C:bacterial-type flagellum hook"/>
    <property type="evidence" value="ECO:0007669"/>
    <property type="project" value="InterPro"/>
</dbReference>
<protein>
    <recommendedName>
        <fullName evidence="7">Filament cap protein</fullName>
    </recommendedName>
    <alternativeName>
        <fullName evidence="6">Flagellar cap protein</fullName>
    </alternativeName>
</protein>
<keyword evidence="11" id="KW-0966">Cell projection</keyword>
<feature type="compositionally biased region" description="Polar residues" evidence="8">
    <location>
        <begin position="686"/>
        <end position="697"/>
    </location>
</feature>
<accession>A0A5C6EF03</accession>
<comment type="subunit">
    <text evidence="3">Homopentamer.</text>
</comment>
<evidence type="ECO:0000256" key="5">
    <source>
        <dbReference type="ARBA" id="ARBA00023143"/>
    </source>
</evidence>
<keyword evidence="4" id="KW-0175">Coiled coil</keyword>
<evidence type="ECO:0000256" key="4">
    <source>
        <dbReference type="ARBA" id="ARBA00023054"/>
    </source>
</evidence>